<keyword evidence="3" id="KW-1185">Reference proteome</keyword>
<dbReference type="RefSeq" id="WP_214202519.1">
    <property type="nucleotide sequence ID" value="NZ_JBHLWK010000028.1"/>
</dbReference>
<dbReference type="Proteomes" id="UP001589798">
    <property type="component" value="Unassembled WGS sequence"/>
</dbReference>
<evidence type="ECO:0000256" key="1">
    <source>
        <dbReference type="SAM" id="MobiDB-lite"/>
    </source>
</evidence>
<reference evidence="2 3" key="1">
    <citation type="submission" date="2024-09" db="EMBL/GenBank/DDBJ databases">
        <authorList>
            <person name="Sun Q."/>
            <person name="Mori K."/>
        </authorList>
    </citation>
    <scope>NUCLEOTIDE SEQUENCE [LARGE SCALE GENOMIC DNA]</scope>
    <source>
        <strain evidence="2 3">CCM 7706</strain>
    </source>
</reference>
<dbReference type="EMBL" id="JBHLWK010000028">
    <property type="protein sequence ID" value="MFC0206459.1"/>
    <property type="molecule type" value="Genomic_DNA"/>
</dbReference>
<organism evidence="2 3">
    <name type="scientific">Novosphingobium soli</name>
    <dbReference type="NCBI Taxonomy" id="574956"/>
    <lineage>
        <taxon>Bacteria</taxon>
        <taxon>Pseudomonadati</taxon>
        <taxon>Pseudomonadota</taxon>
        <taxon>Alphaproteobacteria</taxon>
        <taxon>Sphingomonadales</taxon>
        <taxon>Sphingomonadaceae</taxon>
        <taxon>Novosphingobium</taxon>
    </lineage>
</organism>
<gene>
    <name evidence="2" type="ORF">ACFFJC_19520</name>
</gene>
<evidence type="ECO:0008006" key="4">
    <source>
        <dbReference type="Google" id="ProtNLM"/>
    </source>
</evidence>
<feature type="compositionally biased region" description="Basic and acidic residues" evidence="1">
    <location>
        <begin position="22"/>
        <end position="54"/>
    </location>
</feature>
<feature type="compositionally biased region" description="Polar residues" evidence="1">
    <location>
        <begin position="1"/>
        <end position="16"/>
    </location>
</feature>
<comment type="caution">
    <text evidence="2">The sequence shown here is derived from an EMBL/GenBank/DDBJ whole genome shotgun (WGS) entry which is preliminary data.</text>
</comment>
<feature type="region of interest" description="Disordered" evidence="1">
    <location>
        <begin position="1"/>
        <end position="66"/>
    </location>
</feature>
<evidence type="ECO:0000313" key="3">
    <source>
        <dbReference type="Proteomes" id="UP001589798"/>
    </source>
</evidence>
<evidence type="ECO:0000313" key="2">
    <source>
        <dbReference type="EMBL" id="MFC0206459.1"/>
    </source>
</evidence>
<protein>
    <recommendedName>
        <fullName evidence="4">DUF2188 domain-containing protein</fullName>
    </recommendedName>
</protein>
<name>A0ABV6D1E5_9SPHN</name>
<accession>A0ABV6D1E5</accession>
<proteinExistence type="predicted"/>
<sequence length="66" mass="7298">MASGKLISNPTNTPTATGGDWHPYKRDQKSDCKTAAESRDESGLLVREVHRQHEGNVNAAEEDARY</sequence>